<dbReference type="AlphaFoldDB" id="A0A511UIP2"/>
<feature type="signal peptide" evidence="2">
    <location>
        <begin position="1"/>
        <end position="26"/>
    </location>
</feature>
<evidence type="ECO:0000313" key="3">
    <source>
        <dbReference type="EMBL" id="GEN26440.1"/>
    </source>
</evidence>
<sequence>MKYATIITQTITASALVLGMAAQATAADTDHALVNIGGTTEGNHVYHAQAEDGQAVQYQGHHSYRTTFEAGSPALGGTREGIHRERVEVEGRQITSQQVDQSDHIGTGTGNPTVGTRG</sequence>
<accession>A0A511UIP2</accession>
<dbReference type="RefSeq" id="WP_146872503.1">
    <property type="nucleotide sequence ID" value="NZ_BJXV01000001.1"/>
</dbReference>
<name>A0A511UIP2_9GAMM</name>
<dbReference type="OrthoDB" id="6166184at2"/>
<proteinExistence type="predicted"/>
<feature type="region of interest" description="Disordered" evidence="1">
    <location>
        <begin position="91"/>
        <end position="118"/>
    </location>
</feature>
<dbReference type="EMBL" id="BJXV01000001">
    <property type="protein sequence ID" value="GEN26440.1"/>
    <property type="molecule type" value="Genomic_DNA"/>
</dbReference>
<reference evidence="3 4" key="1">
    <citation type="submission" date="2019-07" db="EMBL/GenBank/DDBJ databases">
        <title>Whole genome shotgun sequence of Halomonas variabilis NBRC 102410.</title>
        <authorList>
            <person name="Hosoyama A."/>
            <person name="Uohara A."/>
            <person name="Ohji S."/>
            <person name="Ichikawa N."/>
        </authorList>
    </citation>
    <scope>NUCLEOTIDE SEQUENCE [LARGE SCALE GENOMIC DNA]</scope>
    <source>
        <strain evidence="3 4">NBRC 102410</strain>
    </source>
</reference>
<dbReference type="Proteomes" id="UP000321303">
    <property type="component" value="Unassembled WGS sequence"/>
</dbReference>
<feature type="chain" id="PRO_5021997356" evidence="2">
    <location>
        <begin position="27"/>
        <end position="118"/>
    </location>
</feature>
<comment type="caution">
    <text evidence="3">The sequence shown here is derived from an EMBL/GenBank/DDBJ whole genome shotgun (WGS) entry which is preliminary data.</text>
</comment>
<protein>
    <submittedName>
        <fullName evidence="3">Uncharacterized protein</fullName>
    </submittedName>
</protein>
<keyword evidence="4" id="KW-1185">Reference proteome</keyword>
<evidence type="ECO:0000313" key="4">
    <source>
        <dbReference type="Proteomes" id="UP000321303"/>
    </source>
</evidence>
<gene>
    <name evidence="3" type="ORF">HVA01_00860</name>
</gene>
<evidence type="ECO:0000256" key="1">
    <source>
        <dbReference type="SAM" id="MobiDB-lite"/>
    </source>
</evidence>
<evidence type="ECO:0000256" key="2">
    <source>
        <dbReference type="SAM" id="SignalP"/>
    </source>
</evidence>
<organism evidence="3 4">
    <name type="scientific">Halovibrio variabilis</name>
    <dbReference type="NCBI Taxonomy" id="31910"/>
    <lineage>
        <taxon>Bacteria</taxon>
        <taxon>Pseudomonadati</taxon>
        <taxon>Pseudomonadota</taxon>
        <taxon>Gammaproteobacteria</taxon>
        <taxon>Oceanospirillales</taxon>
        <taxon>Halomonadaceae</taxon>
        <taxon>Halovibrio</taxon>
    </lineage>
</organism>
<keyword evidence="2" id="KW-0732">Signal</keyword>